<sequence length="99" mass="11546">DAEEIINNAKLCLNILSKLKEFSSNEKEWIEENEEEDSKNILLNLLDVNELKALVDLALEDQECEDENEINRQISIMSNNVINKLKKERPLFKQKMEGI</sequence>
<dbReference type="AlphaFoldDB" id="A0A915N871"/>
<reference evidence="2" key="1">
    <citation type="submission" date="2022-11" db="UniProtKB">
        <authorList>
            <consortium name="WormBaseParasite"/>
        </authorList>
    </citation>
    <scope>IDENTIFICATION</scope>
</reference>
<proteinExistence type="predicted"/>
<name>A0A915N871_MELJA</name>
<organism evidence="1 2">
    <name type="scientific">Meloidogyne javanica</name>
    <name type="common">Root-knot nematode worm</name>
    <dbReference type="NCBI Taxonomy" id="6303"/>
    <lineage>
        <taxon>Eukaryota</taxon>
        <taxon>Metazoa</taxon>
        <taxon>Ecdysozoa</taxon>
        <taxon>Nematoda</taxon>
        <taxon>Chromadorea</taxon>
        <taxon>Rhabditida</taxon>
        <taxon>Tylenchina</taxon>
        <taxon>Tylenchomorpha</taxon>
        <taxon>Tylenchoidea</taxon>
        <taxon>Meloidogynidae</taxon>
        <taxon>Meloidogyninae</taxon>
        <taxon>Meloidogyne</taxon>
        <taxon>Meloidogyne incognita group</taxon>
    </lineage>
</organism>
<evidence type="ECO:0000313" key="2">
    <source>
        <dbReference type="WBParaSite" id="scaffold9358_cov321.g13881"/>
    </source>
</evidence>
<dbReference type="WBParaSite" id="scaffold9358_cov321.g13881">
    <property type="protein sequence ID" value="scaffold9358_cov321.g13881"/>
    <property type="gene ID" value="scaffold9358_cov321.g13881"/>
</dbReference>
<evidence type="ECO:0000313" key="1">
    <source>
        <dbReference type="Proteomes" id="UP000887561"/>
    </source>
</evidence>
<dbReference type="Proteomes" id="UP000887561">
    <property type="component" value="Unplaced"/>
</dbReference>
<keyword evidence="1" id="KW-1185">Reference proteome</keyword>
<accession>A0A915N871</accession>
<protein>
    <submittedName>
        <fullName evidence="2">Uncharacterized protein</fullName>
    </submittedName>
</protein>